<dbReference type="Gene3D" id="3.10.130.10">
    <property type="entry name" value="Ribonuclease A-like domain"/>
    <property type="match status" value="1"/>
</dbReference>
<feature type="signal peptide" evidence="5">
    <location>
        <begin position="1"/>
        <end position="23"/>
    </location>
</feature>
<evidence type="ECO:0000256" key="5">
    <source>
        <dbReference type="RuleBase" id="RU000651"/>
    </source>
</evidence>
<sequence>MVSKVSSLLIFGIFLCVLHWSECQNWIAFRRKHIAYSSNINCTNVMNRYPFRKQHGCKQLNTFIHAPAKTVQNICRGVMQPTDTTSIAPFRYTTCVNTFHHGHHCVYKAKTGRRVICVTCERRSPVHFVKVGQC</sequence>
<dbReference type="InterPro" id="IPR023412">
    <property type="entry name" value="RNaseA_domain"/>
</dbReference>
<dbReference type="PANTHER" id="PTHR11437">
    <property type="entry name" value="RIBONUCLEASE"/>
    <property type="match status" value="1"/>
</dbReference>
<proteinExistence type="inferred from homology"/>
<name>A0ABN9ASV2_9NEOB</name>
<dbReference type="SUPFAM" id="SSF54076">
    <property type="entry name" value="RNase A-like"/>
    <property type="match status" value="1"/>
</dbReference>
<dbReference type="PANTHER" id="PTHR11437:SF66">
    <property type="entry name" value="RNASE 3"/>
    <property type="match status" value="1"/>
</dbReference>
<dbReference type="PROSITE" id="PS00127">
    <property type="entry name" value="RNASE_PANCREATIC"/>
    <property type="match status" value="1"/>
</dbReference>
<evidence type="ECO:0000256" key="1">
    <source>
        <dbReference type="ARBA" id="ARBA00005600"/>
    </source>
</evidence>
<dbReference type="Proteomes" id="UP001162483">
    <property type="component" value="Unassembled WGS sequence"/>
</dbReference>
<reference evidence="7" key="1">
    <citation type="submission" date="2023-05" db="EMBL/GenBank/DDBJ databases">
        <authorList>
            <person name="Stuckert A."/>
        </authorList>
    </citation>
    <scope>NUCLEOTIDE SEQUENCE</scope>
</reference>
<evidence type="ECO:0000256" key="4">
    <source>
        <dbReference type="ARBA" id="ARBA00022801"/>
    </source>
</evidence>
<protein>
    <recommendedName>
        <fullName evidence="6">Ribonuclease A-domain domain-containing protein</fullName>
    </recommendedName>
</protein>
<comment type="caution">
    <text evidence="7">The sequence shown here is derived from an EMBL/GenBank/DDBJ whole genome shotgun (WGS) entry which is preliminary data.</text>
</comment>
<evidence type="ECO:0000313" key="7">
    <source>
        <dbReference type="EMBL" id="CAI9536843.1"/>
    </source>
</evidence>
<evidence type="ECO:0000313" key="8">
    <source>
        <dbReference type="Proteomes" id="UP001162483"/>
    </source>
</evidence>
<dbReference type="InterPro" id="IPR036816">
    <property type="entry name" value="RNaseA-like_dom_sf"/>
</dbReference>
<evidence type="ECO:0000256" key="3">
    <source>
        <dbReference type="ARBA" id="ARBA00022759"/>
    </source>
</evidence>
<dbReference type="InterPro" id="IPR001427">
    <property type="entry name" value="RNaseA"/>
</dbReference>
<dbReference type="SMART" id="SM00092">
    <property type="entry name" value="RNAse_Pc"/>
    <property type="match status" value="1"/>
</dbReference>
<keyword evidence="4 5" id="KW-0378">Hydrolase</keyword>
<feature type="domain" description="Ribonuclease A-domain" evidence="6">
    <location>
        <begin position="22"/>
        <end position="132"/>
    </location>
</feature>
<dbReference type="Pfam" id="PF00074">
    <property type="entry name" value="RnaseA"/>
    <property type="match status" value="1"/>
</dbReference>
<evidence type="ECO:0000256" key="2">
    <source>
        <dbReference type="ARBA" id="ARBA00022722"/>
    </source>
</evidence>
<comment type="similarity">
    <text evidence="1 5">Belongs to the pancreatic ribonuclease family.</text>
</comment>
<dbReference type="EMBL" id="CATNWA010000406">
    <property type="protein sequence ID" value="CAI9536843.1"/>
    <property type="molecule type" value="Genomic_DNA"/>
</dbReference>
<feature type="chain" id="PRO_5044999179" description="Ribonuclease A-domain domain-containing protein" evidence="5">
    <location>
        <begin position="24"/>
        <end position="134"/>
    </location>
</feature>
<keyword evidence="5" id="KW-0732">Signal</keyword>
<keyword evidence="3 5" id="KW-0255">Endonuclease</keyword>
<accession>A0ABN9ASV2</accession>
<organism evidence="7 8">
    <name type="scientific">Staurois parvus</name>
    <dbReference type="NCBI Taxonomy" id="386267"/>
    <lineage>
        <taxon>Eukaryota</taxon>
        <taxon>Metazoa</taxon>
        <taxon>Chordata</taxon>
        <taxon>Craniata</taxon>
        <taxon>Vertebrata</taxon>
        <taxon>Euteleostomi</taxon>
        <taxon>Amphibia</taxon>
        <taxon>Batrachia</taxon>
        <taxon>Anura</taxon>
        <taxon>Neobatrachia</taxon>
        <taxon>Ranoidea</taxon>
        <taxon>Ranidae</taxon>
        <taxon>Staurois</taxon>
    </lineage>
</organism>
<gene>
    <name evidence="7" type="ORF">SPARVUS_LOCUS1097320</name>
</gene>
<dbReference type="InterPro" id="IPR023411">
    <property type="entry name" value="RNaseA_AS"/>
</dbReference>
<evidence type="ECO:0000259" key="6">
    <source>
        <dbReference type="SMART" id="SM00092"/>
    </source>
</evidence>
<keyword evidence="2 5" id="KW-0540">Nuclease</keyword>
<keyword evidence="8" id="KW-1185">Reference proteome</keyword>